<dbReference type="Pfam" id="PF01343">
    <property type="entry name" value="Peptidase_S49"/>
    <property type="match status" value="2"/>
</dbReference>
<accession>A0A2R6PV05</accession>
<evidence type="ECO:0000313" key="8">
    <source>
        <dbReference type="Proteomes" id="UP000241394"/>
    </source>
</evidence>
<keyword evidence="8" id="KW-1185">Reference proteome</keyword>
<dbReference type="InParanoid" id="A0A2R6PV05"/>
<feature type="domain" description="Peptidase S49" evidence="6">
    <location>
        <begin position="215"/>
        <end position="364"/>
    </location>
</feature>
<evidence type="ECO:0000256" key="1">
    <source>
        <dbReference type="ARBA" id="ARBA00008683"/>
    </source>
</evidence>
<evidence type="ECO:0000256" key="5">
    <source>
        <dbReference type="SAM" id="MobiDB-lite"/>
    </source>
</evidence>
<dbReference type="FunCoup" id="A0A2R6PV05">
    <property type="interactions" value="248"/>
</dbReference>
<dbReference type="PANTHER" id="PTHR33209">
    <property type="entry name" value="PROTEASE 4"/>
    <property type="match status" value="1"/>
</dbReference>
<organism evidence="7 8">
    <name type="scientific">Actinidia chinensis var. chinensis</name>
    <name type="common">Chinese soft-hair kiwi</name>
    <dbReference type="NCBI Taxonomy" id="1590841"/>
    <lineage>
        <taxon>Eukaryota</taxon>
        <taxon>Viridiplantae</taxon>
        <taxon>Streptophyta</taxon>
        <taxon>Embryophyta</taxon>
        <taxon>Tracheophyta</taxon>
        <taxon>Spermatophyta</taxon>
        <taxon>Magnoliopsida</taxon>
        <taxon>eudicotyledons</taxon>
        <taxon>Gunneridae</taxon>
        <taxon>Pentapetalae</taxon>
        <taxon>asterids</taxon>
        <taxon>Ericales</taxon>
        <taxon>Actinidiaceae</taxon>
        <taxon>Actinidia</taxon>
    </lineage>
</organism>
<dbReference type="InterPro" id="IPR002142">
    <property type="entry name" value="Peptidase_S49"/>
</dbReference>
<gene>
    <name evidence="7" type="ORF">CEY00_Acc26632</name>
</gene>
<keyword evidence="2 7" id="KW-0645">Protease</keyword>
<evidence type="ECO:0000256" key="4">
    <source>
        <dbReference type="ARBA" id="ARBA00022825"/>
    </source>
</evidence>
<dbReference type="Gramene" id="PSR96580">
    <property type="protein sequence ID" value="PSR96580"/>
    <property type="gene ID" value="CEY00_Acc26632"/>
</dbReference>
<dbReference type="Proteomes" id="UP000241394">
    <property type="component" value="Chromosome LG23"/>
</dbReference>
<dbReference type="Gene3D" id="3.90.226.10">
    <property type="entry name" value="2-enoyl-CoA Hydratase, Chain A, domain 1"/>
    <property type="match status" value="3"/>
</dbReference>
<dbReference type="CDD" id="cd07018">
    <property type="entry name" value="S49_SppA_67K_type"/>
    <property type="match status" value="1"/>
</dbReference>
<dbReference type="PANTHER" id="PTHR33209:SF1">
    <property type="entry name" value="PEPTIDASE S49 DOMAIN-CONTAINING PROTEIN"/>
    <property type="match status" value="1"/>
</dbReference>
<reference evidence="8" key="2">
    <citation type="journal article" date="2018" name="BMC Genomics">
        <title>A manually annotated Actinidia chinensis var. chinensis (kiwifruit) genome highlights the challenges associated with draft genomes and gene prediction in plants.</title>
        <authorList>
            <person name="Pilkington S.M."/>
            <person name="Crowhurst R."/>
            <person name="Hilario E."/>
            <person name="Nardozza S."/>
            <person name="Fraser L."/>
            <person name="Peng Y."/>
            <person name="Gunaseelan K."/>
            <person name="Simpson R."/>
            <person name="Tahir J."/>
            <person name="Deroles S.C."/>
            <person name="Templeton K."/>
            <person name="Luo Z."/>
            <person name="Davy M."/>
            <person name="Cheng C."/>
            <person name="McNeilage M."/>
            <person name="Scaglione D."/>
            <person name="Liu Y."/>
            <person name="Zhang Q."/>
            <person name="Datson P."/>
            <person name="De Silva N."/>
            <person name="Gardiner S.E."/>
            <person name="Bassett H."/>
            <person name="Chagne D."/>
            <person name="McCallum J."/>
            <person name="Dzierzon H."/>
            <person name="Deng C."/>
            <person name="Wang Y.Y."/>
            <person name="Barron L."/>
            <person name="Manako K."/>
            <person name="Bowen J."/>
            <person name="Foster T.M."/>
            <person name="Erridge Z.A."/>
            <person name="Tiffin H."/>
            <person name="Waite C.N."/>
            <person name="Davies K.M."/>
            <person name="Grierson E.P."/>
            <person name="Laing W.A."/>
            <person name="Kirk R."/>
            <person name="Chen X."/>
            <person name="Wood M."/>
            <person name="Montefiori M."/>
            <person name="Brummell D.A."/>
            <person name="Schwinn K.E."/>
            <person name="Catanach A."/>
            <person name="Fullerton C."/>
            <person name="Li D."/>
            <person name="Meiyalaghan S."/>
            <person name="Nieuwenhuizen N."/>
            <person name="Read N."/>
            <person name="Prakash R."/>
            <person name="Hunter D."/>
            <person name="Zhang H."/>
            <person name="McKenzie M."/>
            <person name="Knabel M."/>
            <person name="Harris A."/>
            <person name="Allan A.C."/>
            <person name="Gleave A."/>
            <person name="Chen A."/>
            <person name="Janssen B.J."/>
            <person name="Plunkett B."/>
            <person name="Ampomah-Dwamena C."/>
            <person name="Voogd C."/>
            <person name="Leif D."/>
            <person name="Lafferty D."/>
            <person name="Souleyre E.J.F."/>
            <person name="Varkonyi-Gasic E."/>
            <person name="Gambi F."/>
            <person name="Hanley J."/>
            <person name="Yao J.L."/>
            <person name="Cheung J."/>
            <person name="David K.M."/>
            <person name="Warren B."/>
            <person name="Marsh K."/>
            <person name="Snowden K.C."/>
            <person name="Lin-Wang K."/>
            <person name="Brian L."/>
            <person name="Martinez-Sanchez M."/>
            <person name="Wang M."/>
            <person name="Ileperuma N."/>
            <person name="Macnee N."/>
            <person name="Campin R."/>
            <person name="McAtee P."/>
            <person name="Drummond R.S.M."/>
            <person name="Espley R.V."/>
            <person name="Ireland H.S."/>
            <person name="Wu R."/>
            <person name="Atkinson R.G."/>
            <person name="Karunairetnam S."/>
            <person name="Bulley S."/>
            <person name="Chunkath S."/>
            <person name="Hanley Z."/>
            <person name="Storey R."/>
            <person name="Thrimawithana A.H."/>
            <person name="Thomson S."/>
            <person name="David C."/>
            <person name="Testolin R."/>
            <person name="Huang H."/>
            <person name="Hellens R.P."/>
            <person name="Schaffer R.J."/>
        </authorList>
    </citation>
    <scope>NUCLEOTIDE SEQUENCE [LARGE SCALE GENOMIC DNA]</scope>
    <source>
        <strain evidence="8">cv. Red5</strain>
    </source>
</reference>
<dbReference type="InterPro" id="IPR047272">
    <property type="entry name" value="S49_SppA_C"/>
</dbReference>
<keyword evidence="4" id="KW-0720">Serine protease</keyword>
<dbReference type="CDD" id="cd07023">
    <property type="entry name" value="S49_Sppa_N_C"/>
    <property type="match status" value="1"/>
</dbReference>
<dbReference type="AlphaFoldDB" id="A0A2R6PV05"/>
<feature type="domain" description="Peptidase S49" evidence="6">
    <location>
        <begin position="464"/>
        <end position="614"/>
    </location>
</feature>
<reference evidence="7 8" key="1">
    <citation type="submission" date="2017-07" db="EMBL/GenBank/DDBJ databases">
        <title>An improved, manually edited Actinidia chinensis var. chinensis (kiwifruit) genome highlights the challenges associated with draft genomes and gene prediction in plants.</title>
        <authorList>
            <person name="Pilkington S."/>
            <person name="Crowhurst R."/>
            <person name="Hilario E."/>
            <person name="Nardozza S."/>
            <person name="Fraser L."/>
            <person name="Peng Y."/>
            <person name="Gunaseelan K."/>
            <person name="Simpson R."/>
            <person name="Tahir J."/>
            <person name="Deroles S."/>
            <person name="Templeton K."/>
            <person name="Luo Z."/>
            <person name="Davy M."/>
            <person name="Cheng C."/>
            <person name="Mcneilage M."/>
            <person name="Scaglione D."/>
            <person name="Liu Y."/>
            <person name="Zhang Q."/>
            <person name="Datson P."/>
            <person name="De Silva N."/>
            <person name="Gardiner S."/>
            <person name="Bassett H."/>
            <person name="Chagne D."/>
            <person name="Mccallum J."/>
            <person name="Dzierzon H."/>
            <person name="Deng C."/>
            <person name="Wang Y.-Y."/>
            <person name="Barron N."/>
            <person name="Manako K."/>
            <person name="Bowen J."/>
            <person name="Foster T."/>
            <person name="Erridge Z."/>
            <person name="Tiffin H."/>
            <person name="Waite C."/>
            <person name="Davies K."/>
            <person name="Grierson E."/>
            <person name="Laing W."/>
            <person name="Kirk R."/>
            <person name="Chen X."/>
            <person name="Wood M."/>
            <person name="Montefiori M."/>
            <person name="Brummell D."/>
            <person name="Schwinn K."/>
            <person name="Catanach A."/>
            <person name="Fullerton C."/>
            <person name="Li D."/>
            <person name="Meiyalaghan S."/>
            <person name="Nieuwenhuizen N."/>
            <person name="Read N."/>
            <person name="Prakash R."/>
            <person name="Hunter D."/>
            <person name="Zhang H."/>
            <person name="Mckenzie M."/>
            <person name="Knabel M."/>
            <person name="Harris A."/>
            <person name="Allan A."/>
            <person name="Chen A."/>
            <person name="Janssen B."/>
            <person name="Plunkett B."/>
            <person name="Dwamena C."/>
            <person name="Voogd C."/>
            <person name="Leif D."/>
            <person name="Lafferty D."/>
            <person name="Souleyre E."/>
            <person name="Varkonyi-Gasic E."/>
            <person name="Gambi F."/>
            <person name="Hanley J."/>
            <person name="Yao J.-L."/>
            <person name="Cheung J."/>
            <person name="David K."/>
            <person name="Warren B."/>
            <person name="Marsh K."/>
            <person name="Snowden K."/>
            <person name="Lin-Wang K."/>
            <person name="Brian L."/>
            <person name="Martinez-Sanchez M."/>
            <person name="Wang M."/>
            <person name="Ileperuma N."/>
            <person name="Macnee N."/>
            <person name="Campin R."/>
            <person name="Mcatee P."/>
            <person name="Drummond R."/>
            <person name="Espley R."/>
            <person name="Ireland H."/>
            <person name="Wu R."/>
            <person name="Atkinson R."/>
            <person name="Karunairetnam S."/>
            <person name="Bulley S."/>
            <person name="Chunkath S."/>
            <person name="Hanley Z."/>
            <person name="Storey R."/>
            <person name="Thrimawithana A."/>
            <person name="Thomson S."/>
            <person name="David C."/>
            <person name="Testolin R."/>
        </authorList>
    </citation>
    <scope>NUCLEOTIDE SEQUENCE [LARGE SCALE GENOMIC DNA]</scope>
    <source>
        <strain evidence="8">cv. Red5</strain>
        <tissue evidence="7">Young leaf</tissue>
    </source>
</reference>
<name>A0A2R6PV05_ACTCC</name>
<protein>
    <submittedName>
        <fullName evidence="7">Serine protease</fullName>
    </submittedName>
</protein>
<dbReference type="InterPro" id="IPR029045">
    <property type="entry name" value="ClpP/crotonase-like_dom_sf"/>
</dbReference>
<dbReference type="Gene3D" id="6.20.330.10">
    <property type="match status" value="1"/>
</dbReference>
<comment type="similarity">
    <text evidence="1">Belongs to the peptidase S49 family.</text>
</comment>
<comment type="caution">
    <text evidence="7">The sequence shown here is derived from an EMBL/GenBank/DDBJ whole genome shotgun (WGS) entry which is preliminary data.</text>
</comment>
<dbReference type="GO" id="GO:0008236">
    <property type="term" value="F:serine-type peptidase activity"/>
    <property type="evidence" value="ECO:0007669"/>
    <property type="project" value="UniProtKB-KW"/>
</dbReference>
<keyword evidence="3" id="KW-0378">Hydrolase</keyword>
<evidence type="ECO:0000259" key="6">
    <source>
        <dbReference type="Pfam" id="PF01343"/>
    </source>
</evidence>
<evidence type="ECO:0000313" key="7">
    <source>
        <dbReference type="EMBL" id="PSR96580.1"/>
    </source>
</evidence>
<feature type="compositionally biased region" description="Basic and acidic residues" evidence="5">
    <location>
        <begin position="69"/>
        <end position="86"/>
    </location>
</feature>
<proteinExistence type="inferred from homology"/>
<dbReference type="InterPro" id="IPR004635">
    <property type="entry name" value="Pept_S49_SppA"/>
</dbReference>
<evidence type="ECO:0000256" key="3">
    <source>
        <dbReference type="ARBA" id="ARBA00022801"/>
    </source>
</evidence>
<dbReference type="InterPro" id="IPR047217">
    <property type="entry name" value="S49_SppA_67K_type_N"/>
</dbReference>
<dbReference type="NCBIfam" id="TIGR00706">
    <property type="entry name" value="SppA_dom"/>
    <property type="match status" value="1"/>
</dbReference>
<dbReference type="OrthoDB" id="45421at2759"/>
<feature type="region of interest" description="Disordered" evidence="5">
    <location>
        <begin position="48"/>
        <end position="112"/>
    </location>
</feature>
<evidence type="ECO:0000256" key="2">
    <source>
        <dbReference type="ARBA" id="ARBA00022670"/>
    </source>
</evidence>
<dbReference type="EMBL" id="NKQK01000023">
    <property type="protein sequence ID" value="PSR96580.1"/>
    <property type="molecule type" value="Genomic_DNA"/>
</dbReference>
<dbReference type="STRING" id="1590841.A0A2R6PV05"/>
<sequence>MSKLLHTPHFTSIHRRTISAVTLFKSFPPIPLTPSSLSPPPCRFSLYNPHSLPNPHPHRNLSTRAFESSYEKKSDEVSEKKEKDPNWAESQAEFGKPEGDNGSVSGSSEEYPSGEFEFKEFGLWKNLVVKIRMLFAFPWERVRKGSVLTMKLRGQISDQPKSRFSSGLSLPQICENFVKAAYDPRMSGIYLHIEPLNCGWGKVEEIRRHILDFKKSGKFIVGFVPACGEKEYYLACACEGLYVPPSAYFALYGLTVQASFLGGVLEKVGVEPQVQRIGKYKSAGDQLTRKNMSEENCEMLTTLLDNIYGNWLDIISLTTGKKREDIENFINEGVFQVERLKEDGWITNIKYDDEVMLELKERLGLQKDKNLPTVDYRKYSRVRKWTLGLSGGKDQIAVIRASGSISRVRGPFSVSSSGIIAEQFIEKIRSVRESKRYKAVIIRIDSPGGDALASDLMWREIQLLAASKPVIASMADVAASGGYYMAMAAGTIVAENLTLTGSIGVVTGKFNLGELYEKIGFNKEIISRGRFAELTAAEQRPFRPDEAELFAKSAQNAYQQFRDKAAFSRSMAVDKMEEVAQGRVWTGKDAASRGLVDAIGGISRAVAIAKKKASIPQDRQVTLVELSRPSPSLPEILSGIGNSLVGVDTTLKELLGDLISSEGIQARMDGIMFQKLEGASYGNPFLNVIKDYLSSL</sequence>
<dbReference type="SUPFAM" id="SSF52096">
    <property type="entry name" value="ClpP/crotonase"/>
    <property type="match status" value="2"/>
</dbReference>
<dbReference type="OMA" id="TPRYFAR"/>
<dbReference type="GO" id="GO:0006508">
    <property type="term" value="P:proteolysis"/>
    <property type="evidence" value="ECO:0007669"/>
    <property type="project" value="UniProtKB-KW"/>
</dbReference>